<dbReference type="GO" id="GO:0005829">
    <property type="term" value="C:cytosol"/>
    <property type="evidence" value="ECO:0007669"/>
    <property type="project" value="UniProtKB-SubCell"/>
</dbReference>
<evidence type="ECO:0000256" key="5">
    <source>
        <dbReference type="ARBA" id="ARBA00046045"/>
    </source>
</evidence>
<dbReference type="Pfam" id="PF23436">
    <property type="entry name" value="RabGap-TBC_2"/>
    <property type="match status" value="1"/>
</dbReference>
<dbReference type="GO" id="GO:0005096">
    <property type="term" value="F:GTPase activator activity"/>
    <property type="evidence" value="ECO:0007669"/>
    <property type="project" value="TreeGrafter"/>
</dbReference>
<evidence type="ECO:0000313" key="9">
    <source>
        <dbReference type="Proteomes" id="UP001208570"/>
    </source>
</evidence>
<dbReference type="InterPro" id="IPR035969">
    <property type="entry name" value="Rab-GAP_TBC_sf"/>
</dbReference>
<dbReference type="AlphaFoldDB" id="A0AAD9MSS8"/>
<keyword evidence="4" id="KW-0458">Lysosome</keyword>
<protein>
    <recommendedName>
        <fullName evidence="3">TBC1 domain family member 7</fullName>
    </recommendedName>
</protein>
<comment type="caution">
    <text evidence="8">The sequence shown here is derived from an EMBL/GenBank/DDBJ whole genome shotgun (WGS) entry which is preliminary data.</text>
</comment>
<reference evidence="8" key="1">
    <citation type="journal article" date="2023" name="Mol. Biol. Evol.">
        <title>Third-Generation Sequencing Reveals the Adaptive Role of the Epigenome in Three Deep-Sea Polychaetes.</title>
        <authorList>
            <person name="Perez M."/>
            <person name="Aroh O."/>
            <person name="Sun Y."/>
            <person name="Lan Y."/>
            <person name="Juniper S.K."/>
            <person name="Young C.R."/>
            <person name="Angers B."/>
            <person name="Qian P.Y."/>
        </authorList>
    </citation>
    <scope>NUCLEOTIDE SEQUENCE</scope>
    <source>
        <strain evidence="8">P08H-3</strain>
    </source>
</reference>
<accession>A0AAD9MSS8</accession>
<comment type="subcellular location">
    <subcellularLocation>
        <location evidence="1">Cytoplasm</location>
        <location evidence="1">Cytosol</location>
    </subcellularLocation>
    <subcellularLocation>
        <location evidence="2">Lysosome membrane</location>
    </subcellularLocation>
</comment>
<comment type="function">
    <text evidence="5">Non-catalytic component of the TSC-TBC complex, a multiprotein complex that acts as a negative regulator of the canonical mTORC1 complex, an evolutionarily conserved central nutrient sensor that stimulates anabolic reactions and macromolecule biosynthesis to promote cellular biomass generation and growth. The TSC-TBC complex acts as a GTPase-activating protein (GAP) for the small GTPase RHEB, a direct activator of the protein kinase activity of mTORC1. In absence of nutrients, the TSC-TBC complex inhibits mTORC1, thereby preventing phosphorylation of ribosomal protein S6 kinase (RPS6KB1 and RPS6KB2) and EIF4EBP1 (4E-BP1) by the mTORC1 signaling. The TSC-TBC complex is inactivated in response to nutrients, relieving inhibition of mTORC1.</text>
</comment>
<feature type="domain" description="Rab-GAP TBC" evidence="7">
    <location>
        <begin position="67"/>
        <end position="161"/>
    </location>
</feature>
<keyword evidence="6" id="KW-1133">Transmembrane helix</keyword>
<keyword evidence="6" id="KW-0812">Transmembrane</keyword>
<evidence type="ECO:0000259" key="7">
    <source>
        <dbReference type="Pfam" id="PF23436"/>
    </source>
</evidence>
<dbReference type="PANTHER" id="PTHR13530">
    <property type="entry name" value="TBC1 DOMAIN FAMILY MEMBER 7"/>
    <property type="match status" value="1"/>
</dbReference>
<organism evidence="8 9">
    <name type="scientific">Paralvinella palmiformis</name>
    <dbReference type="NCBI Taxonomy" id="53620"/>
    <lineage>
        <taxon>Eukaryota</taxon>
        <taxon>Metazoa</taxon>
        <taxon>Spiralia</taxon>
        <taxon>Lophotrochozoa</taxon>
        <taxon>Annelida</taxon>
        <taxon>Polychaeta</taxon>
        <taxon>Sedentaria</taxon>
        <taxon>Canalipalpata</taxon>
        <taxon>Terebellida</taxon>
        <taxon>Terebelliformia</taxon>
        <taxon>Alvinellidae</taxon>
        <taxon>Paralvinella</taxon>
    </lineage>
</organism>
<proteinExistence type="predicted"/>
<keyword evidence="9" id="KW-1185">Reference proteome</keyword>
<dbReference type="EMBL" id="JAODUP010000785">
    <property type="protein sequence ID" value="KAK2144100.1"/>
    <property type="molecule type" value="Genomic_DNA"/>
</dbReference>
<dbReference type="GO" id="GO:0032007">
    <property type="term" value="P:negative regulation of TOR signaling"/>
    <property type="evidence" value="ECO:0007669"/>
    <property type="project" value="TreeGrafter"/>
</dbReference>
<dbReference type="PANTHER" id="PTHR13530:SF3">
    <property type="entry name" value="TBC1 DOMAIN FAMILY MEMBER 7"/>
    <property type="match status" value="1"/>
</dbReference>
<evidence type="ECO:0000256" key="2">
    <source>
        <dbReference type="ARBA" id="ARBA00004656"/>
    </source>
</evidence>
<evidence type="ECO:0000313" key="8">
    <source>
        <dbReference type="EMBL" id="KAK2144100.1"/>
    </source>
</evidence>
<sequence>MHTDCGTPCILPSHLEVCDFVKRQRQEQYEDLKQTLITIHRINEWTPLPHLQLRMFLIEQGRLPLKENNMVEQLECYLKKEDSQLYSHLRNTCSLCSVPTRQWFMSCFAGTLPESAFERICDRVIAGTYQLLVFVGISVLIALRHRLLSKNNTEDIIKYLEKLPEESGDVIIMKALEIWQKHGCPLAPATCRSESPIPGSDRGHT</sequence>
<dbReference type="Proteomes" id="UP001208570">
    <property type="component" value="Unassembled WGS sequence"/>
</dbReference>
<name>A0AAD9MSS8_9ANNE</name>
<keyword evidence="6" id="KW-0472">Membrane</keyword>
<dbReference type="InterPro" id="IPR000195">
    <property type="entry name" value="Rab-GAP-TBC_dom"/>
</dbReference>
<evidence type="ECO:0000256" key="1">
    <source>
        <dbReference type="ARBA" id="ARBA00004514"/>
    </source>
</evidence>
<dbReference type="SUPFAM" id="SSF47923">
    <property type="entry name" value="Ypt/Rab-GAP domain of gyp1p"/>
    <property type="match status" value="1"/>
</dbReference>
<feature type="transmembrane region" description="Helical" evidence="6">
    <location>
        <begin position="124"/>
        <end position="143"/>
    </location>
</feature>
<dbReference type="GO" id="GO:0005765">
    <property type="term" value="C:lysosomal membrane"/>
    <property type="evidence" value="ECO:0007669"/>
    <property type="project" value="UniProtKB-SubCell"/>
</dbReference>
<evidence type="ECO:0000256" key="3">
    <source>
        <dbReference type="ARBA" id="ARBA00015455"/>
    </source>
</evidence>
<dbReference type="Gene3D" id="1.10.472.80">
    <property type="entry name" value="Ypt/Rab-GAP domain of gyp1p, domain 3"/>
    <property type="match status" value="1"/>
</dbReference>
<evidence type="ECO:0000256" key="4">
    <source>
        <dbReference type="ARBA" id="ARBA00023228"/>
    </source>
</evidence>
<evidence type="ECO:0000256" key="6">
    <source>
        <dbReference type="SAM" id="Phobius"/>
    </source>
</evidence>
<gene>
    <name evidence="8" type="ORF">LSH36_785g01048</name>
</gene>
<dbReference type="InterPro" id="IPR039842">
    <property type="entry name" value="TBC1D7"/>
</dbReference>